<dbReference type="RefSeq" id="WP_205261500.1">
    <property type="nucleotide sequence ID" value="NZ_JAERWK010000019.1"/>
</dbReference>
<dbReference type="InterPro" id="IPR029068">
    <property type="entry name" value="Glyas_Bleomycin-R_OHBP_Dase"/>
</dbReference>
<dbReference type="Gene3D" id="3.10.180.10">
    <property type="entry name" value="2,3-Dihydroxybiphenyl 1,2-Dioxygenase, domain 1"/>
    <property type="match status" value="1"/>
</dbReference>
<keyword evidence="3" id="KW-1185">Reference proteome</keyword>
<accession>A0A938YFF0</accession>
<protein>
    <submittedName>
        <fullName evidence="2">Uncharacterized protein</fullName>
    </submittedName>
</protein>
<comment type="caution">
    <text evidence="2">The sequence shown here is derived from an EMBL/GenBank/DDBJ whole genome shotgun (WGS) entry which is preliminary data.</text>
</comment>
<sequence>MAQRIFVNLPATDGDHNSGGRREAGLLDPRPVLGDTTVSAVTGDVIVVLLLEREGLRPSRPERPVSEPGGQVVMLLALSAEAGEGVDRILETVLANGATPTGGTRT</sequence>
<reference evidence="2" key="1">
    <citation type="submission" date="2021-01" db="EMBL/GenBank/DDBJ databases">
        <title>YIM 132084 draft genome.</title>
        <authorList>
            <person name="An D."/>
        </authorList>
    </citation>
    <scope>NUCLEOTIDE SEQUENCE</scope>
    <source>
        <strain evidence="2">YIM 132084</strain>
    </source>
</reference>
<evidence type="ECO:0000256" key="1">
    <source>
        <dbReference type="SAM" id="MobiDB-lite"/>
    </source>
</evidence>
<proteinExistence type="predicted"/>
<organism evidence="2 3">
    <name type="scientific">Nakamurella leprariae</name>
    <dbReference type="NCBI Taxonomy" id="2803911"/>
    <lineage>
        <taxon>Bacteria</taxon>
        <taxon>Bacillati</taxon>
        <taxon>Actinomycetota</taxon>
        <taxon>Actinomycetes</taxon>
        <taxon>Nakamurellales</taxon>
        <taxon>Nakamurellaceae</taxon>
        <taxon>Nakamurella</taxon>
    </lineage>
</organism>
<name>A0A938YFF0_9ACTN</name>
<feature type="region of interest" description="Disordered" evidence="1">
    <location>
        <begin position="7"/>
        <end position="28"/>
    </location>
</feature>
<gene>
    <name evidence="2" type="ORF">JL106_14775</name>
</gene>
<dbReference type="Proteomes" id="UP000663792">
    <property type="component" value="Unassembled WGS sequence"/>
</dbReference>
<dbReference type="EMBL" id="JAERWK010000019">
    <property type="protein sequence ID" value="MBM9468546.1"/>
    <property type="molecule type" value="Genomic_DNA"/>
</dbReference>
<feature type="compositionally biased region" description="Basic and acidic residues" evidence="1">
    <location>
        <begin position="13"/>
        <end position="25"/>
    </location>
</feature>
<evidence type="ECO:0000313" key="3">
    <source>
        <dbReference type="Proteomes" id="UP000663792"/>
    </source>
</evidence>
<evidence type="ECO:0000313" key="2">
    <source>
        <dbReference type="EMBL" id="MBM9468546.1"/>
    </source>
</evidence>
<dbReference type="AlphaFoldDB" id="A0A938YFF0"/>